<dbReference type="AlphaFoldDB" id="A0ABD5P811"/>
<dbReference type="EMBL" id="JBHSDS010000002">
    <property type="protein sequence ID" value="MFC4356838.1"/>
    <property type="molecule type" value="Genomic_DNA"/>
</dbReference>
<protein>
    <submittedName>
        <fullName evidence="1">Uncharacterized protein</fullName>
    </submittedName>
</protein>
<dbReference type="InterPro" id="IPR058967">
    <property type="entry name" value="Hfq-like"/>
</dbReference>
<comment type="caution">
    <text evidence="1">The sequence shown here is derived from an EMBL/GenBank/DDBJ whole genome shotgun (WGS) entry which is preliminary data.</text>
</comment>
<evidence type="ECO:0000313" key="1">
    <source>
        <dbReference type="EMBL" id="MFC4356838.1"/>
    </source>
</evidence>
<dbReference type="Pfam" id="PF26264">
    <property type="entry name" value="Halo_Hfq_like"/>
    <property type="match status" value="1"/>
</dbReference>
<evidence type="ECO:0000313" key="2">
    <source>
        <dbReference type="Proteomes" id="UP001595921"/>
    </source>
</evidence>
<gene>
    <name evidence="1" type="ORF">ACFO0N_02615</name>
</gene>
<name>A0ABD5P811_9EURY</name>
<keyword evidence="2" id="KW-1185">Reference proteome</keyword>
<sequence>MAALDRLRRALRRFLSRRYEHAVVYGSTADSTVLYEGAVRVHLDGWVEFESGELLSPNAVDRIEDRSLPDPTRSD</sequence>
<accession>A0ABD5P811</accession>
<dbReference type="Proteomes" id="UP001595921">
    <property type="component" value="Unassembled WGS sequence"/>
</dbReference>
<proteinExistence type="predicted"/>
<organism evidence="1 2">
    <name type="scientific">Halobium salinum</name>
    <dbReference type="NCBI Taxonomy" id="1364940"/>
    <lineage>
        <taxon>Archaea</taxon>
        <taxon>Methanobacteriati</taxon>
        <taxon>Methanobacteriota</taxon>
        <taxon>Stenosarchaea group</taxon>
        <taxon>Halobacteria</taxon>
        <taxon>Halobacteriales</taxon>
        <taxon>Haloferacaceae</taxon>
        <taxon>Halobium</taxon>
    </lineage>
</organism>
<reference evidence="1 2" key="1">
    <citation type="journal article" date="2019" name="Int. J. Syst. Evol. Microbiol.">
        <title>The Global Catalogue of Microorganisms (GCM) 10K type strain sequencing project: providing services to taxonomists for standard genome sequencing and annotation.</title>
        <authorList>
            <consortium name="The Broad Institute Genomics Platform"/>
            <consortium name="The Broad Institute Genome Sequencing Center for Infectious Disease"/>
            <person name="Wu L."/>
            <person name="Ma J."/>
        </authorList>
    </citation>
    <scope>NUCLEOTIDE SEQUENCE [LARGE SCALE GENOMIC DNA]</scope>
    <source>
        <strain evidence="1 2">CGMCC 1.12553</strain>
    </source>
</reference>
<dbReference type="RefSeq" id="WP_267625282.1">
    <property type="nucleotide sequence ID" value="NZ_JAODIW010000010.1"/>
</dbReference>